<proteinExistence type="predicted"/>
<dbReference type="PROSITE" id="PS51762">
    <property type="entry name" value="GH16_2"/>
    <property type="match status" value="1"/>
</dbReference>
<dbReference type="InterPro" id="IPR011043">
    <property type="entry name" value="Gal_Oxase/kelch_b-propeller"/>
</dbReference>
<dbReference type="InterPro" id="IPR002889">
    <property type="entry name" value="WSC_carb-bd"/>
</dbReference>
<feature type="domain" description="WSC" evidence="4">
    <location>
        <begin position="641"/>
        <end position="734"/>
    </location>
</feature>
<evidence type="ECO:0000259" key="4">
    <source>
        <dbReference type="PROSITE" id="PS51212"/>
    </source>
</evidence>
<keyword evidence="3" id="KW-0812">Transmembrane</keyword>
<name>A0A8H4IV04_9PEZI</name>
<dbReference type="InterPro" id="IPR037293">
    <property type="entry name" value="Gal_Oxidase_central_sf"/>
</dbReference>
<dbReference type="Gene3D" id="3.50.4.10">
    <property type="entry name" value="Hepatocyte Growth Factor"/>
    <property type="match status" value="1"/>
</dbReference>
<dbReference type="Proteomes" id="UP000572817">
    <property type="component" value="Unassembled WGS sequence"/>
</dbReference>
<evidence type="ECO:0000313" key="6">
    <source>
        <dbReference type="EMBL" id="KAF4308090.1"/>
    </source>
</evidence>
<dbReference type="Pfam" id="PF00722">
    <property type="entry name" value="Glyco_hydro_16"/>
    <property type="match status" value="1"/>
</dbReference>
<comment type="caution">
    <text evidence="6">The sequence shown here is derived from an EMBL/GenBank/DDBJ whole genome shotgun (WGS) entry which is preliminary data.</text>
</comment>
<dbReference type="InterPro" id="IPR000757">
    <property type="entry name" value="Beta-glucanase-like"/>
</dbReference>
<dbReference type="InterPro" id="IPR013783">
    <property type="entry name" value="Ig-like_fold"/>
</dbReference>
<dbReference type="SUPFAM" id="SSF50965">
    <property type="entry name" value="Galactose oxidase, central domain"/>
    <property type="match status" value="1"/>
</dbReference>
<feature type="region of interest" description="Disordered" evidence="2">
    <location>
        <begin position="1"/>
        <end position="92"/>
    </location>
</feature>
<dbReference type="PANTHER" id="PTHR32208">
    <property type="entry name" value="SECRETED PROTEIN-RELATED"/>
    <property type="match status" value="1"/>
</dbReference>
<dbReference type="Pfam" id="PF09118">
    <property type="entry name" value="GO-like_E_set"/>
    <property type="match status" value="1"/>
</dbReference>
<dbReference type="Pfam" id="PF01822">
    <property type="entry name" value="WSC"/>
    <property type="match status" value="2"/>
</dbReference>
<evidence type="ECO:0000256" key="2">
    <source>
        <dbReference type="SAM" id="MobiDB-lite"/>
    </source>
</evidence>
<keyword evidence="7" id="KW-1185">Reference proteome</keyword>
<keyword evidence="3" id="KW-1133">Transmembrane helix</keyword>
<keyword evidence="3" id="KW-0472">Membrane</keyword>
<evidence type="ECO:0000259" key="5">
    <source>
        <dbReference type="PROSITE" id="PS51762"/>
    </source>
</evidence>
<dbReference type="PROSITE" id="PS51212">
    <property type="entry name" value="WSC"/>
    <property type="match status" value="2"/>
</dbReference>
<feature type="compositionally biased region" description="Polar residues" evidence="2">
    <location>
        <begin position="52"/>
        <end position="78"/>
    </location>
</feature>
<organism evidence="6 7">
    <name type="scientific">Botryosphaeria dothidea</name>
    <dbReference type="NCBI Taxonomy" id="55169"/>
    <lineage>
        <taxon>Eukaryota</taxon>
        <taxon>Fungi</taxon>
        <taxon>Dikarya</taxon>
        <taxon>Ascomycota</taxon>
        <taxon>Pezizomycotina</taxon>
        <taxon>Dothideomycetes</taxon>
        <taxon>Dothideomycetes incertae sedis</taxon>
        <taxon>Botryosphaeriales</taxon>
        <taxon>Botryosphaeriaceae</taxon>
        <taxon>Botryosphaeria</taxon>
    </lineage>
</organism>
<protein>
    <submittedName>
        <fullName evidence="6">Carbohydrate-binding WSC</fullName>
    </submittedName>
</protein>
<dbReference type="OrthoDB" id="2019572at2759"/>
<keyword evidence="1" id="KW-0732">Signal</keyword>
<accession>A0A8H4IV04</accession>
<dbReference type="Gene3D" id="2.130.10.80">
    <property type="entry name" value="Galactose oxidase/kelch, beta-propeller"/>
    <property type="match status" value="1"/>
</dbReference>
<dbReference type="Gene3D" id="2.60.40.10">
    <property type="entry name" value="Immunoglobulins"/>
    <property type="match status" value="1"/>
</dbReference>
<dbReference type="SMART" id="SM00321">
    <property type="entry name" value="WSC"/>
    <property type="match status" value="2"/>
</dbReference>
<evidence type="ECO:0000256" key="1">
    <source>
        <dbReference type="ARBA" id="ARBA00022729"/>
    </source>
</evidence>
<dbReference type="GO" id="GO:0004553">
    <property type="term" value="F:hydrolase activity, hydrolyzing O-glycosyl compounds"/>
    <property type="evidence" value="ECO:0007669"/>
    <property type="project" value="InterPro"/>
</dbReference>
<feature type="domain" description="WSC" evidence="4">
    <location>
        <begin position="752"/>
        <end position="848"/>
    </location>
</feature>
<dbReference type="InterPro" id="IPR015202">
    <property type="entry name" value="GO-like_E_set"/>
</dbReference>
<dbReference type="SUPFAM" id="SSF81296">
    <property type="entry name" value="E set domains"/>
    <property type="match status" value="1"/>
</dbReference>
<feature type="transmembrane region" description="Helical" evidence="3">
    <location>
        <begin position="117"/>
        <end position="139"/>
    </location>
</feature>
<dbReference type="InterPro" id="IPR014756">
    <property type="entry name" value="Ig_E-set"/>
</dbReference>
<gene>
    <name evidence="6" type="ORF">GTA08_BOTSDO04142</name>
</gene>
<dbReference type="PANTHER" id="PTHR32208:SF105">
    <property type="entry name" value="COPPER RADICAL OXIDASE"/>
    <property type="match status" value="1"/>
</dbReference>
<dbReference type="SUPFAM" id="SSF49899">
    <property type="entry name" value="Concanavalin A-like lectins/glucanases"/>
    <property type="match status" value="1"/>
</dbReference>
<dbReference type="InterPro" id="IPR013320">
    <property type="entry name" value="ConA-like_dom_sf"/>
</dbReference>
<sequence>MADELHFHTVAGQRHLAGGTEEGSSEGQQPRAFSSSSQQSSENPFATPYGLSRSQSRGASIVSSQRTPLSGRQNSNSVFHPEAARQRKFKSTRLRPGEYDEKPWVHEKSPKKKWEKFIFWGGIIFGFVIGGVICFLSWINVMNGEFCLMFEDDFHVGIDDGTWNFEIQRGGFGTGSFEWTTDDPKNIFTDAEGLHIVPTLTTESTDITLDEMYDNYVVNLTTDGTCTHPRLDIDSCSIRSNKTAGTIINPVRSARINTKGKKTIKYGKVEVVAKMPKGSWLWPAIWMMPDADVYGQWPRSGEIDIAESRGNYGDDYTDGRDSVISALHWGPLPEADAFYKTAGKHNVRRTDYSEAFHTYGLEWTEDYLFTYLDSRLLQIFFIKFNHGYSHMWDRGRFGEKKINKSALFDPWSQTGRPNTPFDQSFYLILNVAVGGTNGFFEDGVANKPWVDASYNAPKEFFDARQLWMPTWPNGADGGMTFSTLLADARYIEVNNKRQEATPTSTAISTAAPACPGSDGVTYQLSSGSTFLIECSVDRVANDLKLVDPVANFAACIQACDTTANCKDVSYTGGTGGGACYLKSAAGTVSTNAGVWGAKLVAKGSAASSSAAASSTAPPSGSASASASSTSARAPSASVPAGWESKGCYVDSVNARIMNNLQPDDADQTVESCVNTCIGLGHTVAGMEYGVQCFCDDFLRNGAQEADAGDCNMNCPGDSTEKCGAGSRVSIWSNADLKVYQPPAAQNTSLPGSWEYVGCLMDSATARVFQYELVLDNNNTAENCLSQCSDYGYAHGGMEYGNQCFCGDQADIDAAGAELQPESDCNMACSGNATYICGAGNRISYYRWSQEDPLYVWHYPQGADAGSYELLIGGVVIPLVSVPARNGKVVFVEKYGTGPPNSTGAYELDPSLINDFDAAWRTMHVKTDVFCSGGVTLPDRAGRILNVGGWSADSLYGVRVYWPNGEPGTAGTNDWEENYSELALQAGRWYPSAMVLANGSVLVVGGMDGSNGNAVPNMEVVPKPAGGNLVYADYLLRTHPYSTYPFLAVLPSGGIFISYYNEARILDENTLQTIATLPNIPGAVNRPDGGRTYPFEGTTVLFPQHAPYTDPLRVLICGGSAPGQAPGLDNCAHMTPDAPEDGWTLERMPSKRVMSCMTALPDGTYLILNGAGRGEAGFGLATGPNLNAVLYDPSKPLHQRFSVMANTTVARMYHSEATLMDDGRVIVSGSDPQDDRYPQEYRVEVFSPPYILSGAARPEFTLASDDWAYGSTNIITVSGASGSVRVSLLGSVVSTHGNSMGQRTIFPAVSCSGTTCTVTAPPNKHVCPPGWFQMFVLDGPTPSHAKWVRIGGDPSELGNWPPYDDFTQPGLGATLPVNGAAAQSRLASNVTRRDFDI</sequence>
<evidence type="ECO:0000256" key="3">
    <source>
        <dbReference type="SAM" id="Phobius"/>
    </source>
</evidence>
<dbReference type="Pfam" id="PF07250">
    <property type="entry name" value="Glyoxal_oxid_N"/>
    <property type="match status" value="1"/>
</dbReference>
<dbReference type="EMBL" id="WWBZ02000022">
    <property type="protein sequence ID" value="KAF4308090.1"/>
    <property type="molecule type" value="Genomic_DNA"/>
</dbReference>
<dbReference type="InterPro" id="IPR009880">
    <property type="entry name" value="Glyoxal_oxidase_N"/>
</dbReference>
<dbReference type="Gene3D" id="2.60.120.200">
    <property type="match status" value="1"/>
</dbReference>
<feature type="domain" description="GH16" evidence="5">
    <location>
        <begin position="136"/>
        <end position="452"/>
    </location>
</feature>
<dbReference type="CDD" id="cd02851">
    <property type="entry name" value="E_set_GO_C"/>
    <property type="match status" value="1"/>
</dbReference>
<reference evidence="6" key="1">
    <citation type="submission" date="2020-04" db="EMBL/GenBank/DDBJ databases">
        <title>Genome Assembly and Annotation of Botryosphaeria dothidea sdau 11-99, a Latent Pathogen of Apple Fruit Ring Rot in China.</title>
        <authorList>
            <person name="Yu C."/>
            <person name="Diao Y."/>
            <person name="Lu Q."/>
            <person name="Zhao J."/>
            <person name="Cui S."/>
            <person name="Peng C."/>
            <person name="He B."/>
            <person name="Liu H."/>
        </authorList>
    </citation>
    <scope>NUCLEOTIDE SEQUENCE [LARGE SCALE GENOMIC DNA]</scope>
    <source>
        <strain evidence="6">Sdau11-99</strain>
    </source>
</reference>
<evidence type="ECO:0000313" key="7">
    <source>
        <dbReference type="Proteomes" id="UP000572817"/>
    </source>
</evidence>
<dbReference type="GO" id="GO:0005975">
    <property type="term" value="P:carbohydrate metabolic process"/>
    <property type="evidence" value="ECO:0007669"/>
    <property type="project" value="InterPro"/>
</dbReference>
<feature type="region of interest" description="Disordered" evidence="2">
    <location>
        <begin position="610"/>
        <end position="640"/>
    </location>
</feature>